<feature type="transmembrane region" description="Helical" evidence="9">
    <location>
        <begin position="177"/>
        <end position="196"/>
    </location>
</feature>
<gene>
    <name evidence="11" type="ORF">AFUS01_LOCUS31971</name>
</gene>
<sequence>MDRPTSQYCSEDAEFSLPEGVDLVGIETTRKPTAFKNRKNKSPTWKAAVKLVVINLFVCALVLGYALVGSFVFLALEGNRNSVSQVQVSASGYPVRRGSNLTLAIYNNLQGEQIQQLKSDTVRNIWEITLNMNILYPDNWTKMTSEEVGNFQRFLVERILSVVENATVEELPYSWTFPRAFLFALTTLTTIGYGGIGPKTSSAKIATMIYAIFGIPIMLWYLSNVGSLLAKIARFVCAKLCCCCCSRDNKGCSSSSSSTTSSTRKVSDPYYHIKPIEADIHRGGGGGGTSSTSLSREEHHNNHHHLHQSNLLHDLDQREHRVSILVILFLCLAILLAYVCLGSYIVTRWEKWRFLDSFYFCFLTLTTISFGDSRAQKNGLERLNQKTEWFCSFYILFGMALTSMFFNILHEEISHRFKRWKQQSSSTMDPSADPNDSAAPVNKNKRRPVENSYSVHFMNFSSPNTTASRNFTEETLLSNEIHSKRSMVDTPDKNIFDDEDVLPTDYIVSHPIPPPREIYGSHPVFPR</sequence>
<reference evidence="11" key="1">
    <citation type="submission" date="2021-06" db="EMBL/GenBank/DDBJ databases">
        <authorList>
            <person name="Hodson N. C."/>
            <person name="Mongue J. A."/>
            <person name="Jaron S. K."/>
        </authorList>
    </citation>
    <scope>NUCLEOTIDE SEQUENCE</scope>
</reference>
<comment type="subcellular location">
    <subcellularLocation>
        <location evidence="1">Membrane</location>
        <topology evidence="1">Multi-pass membrane protein</topology>
    </subcellularLocation>
</comment>
<name>A0A8J2LFG4_9HEXA</name>
<proteinExistence type="predicted"/>
<evidence type="ECO:0000256" key="2">
    <source>
        <dbReference type="ARBA" id="ARBA00022448"/>
    </source>
</evidence>
<feature type="domain" description="Potassium channel" evidence="10">
    <location>
        <begin position="334"/>
        <end position="411"/>
    </location>
</feature>
<keyword evidence="12" id="KW-1185">Reference proteome</keyword>
<feature type="transmembrane region" description="Helical" evidence="9">
    <location>
        <begin position="48"/>
        <end position="76"/>
    </location>
</feature>
<keyword evidence="2" id="KW-0813">Transport</keyword>
<keyword evidence="7" id="KW-0407">Ion channel</keyword>
<dbReference type="GO" id="GO:0005886">
    <property type="term" value="C:plasma membrane"/>
    <property type="evidence" value="ECO:0007669"/>
    <property type="project" value="TreeGrafter"/>
</dbReference>
<keyword evidence="3 9" id="KW-0812">Transmembrane</keyword>
<dbReference type="GO" id="GO:0022841">
    <property type="term" value="F:potassium ion leak channel activity"/>
    <property type="evidence" value="ECO:0007669"/>
    <property type="project" value="TreeGrafter"/>
</dbReference>
<evidence type="ECO:0000256" key="3">
    <source>
        <dbReference type="ARBA" id="ARBA00022692"/>
    </source>
</evidence>
<dbReference type="InterPro" id="IPR013099">
    <property type="entry name" value="K_chnl_dom"/>
</dbReference>
<dbReference type="AlphaFoldDB" id="A0A8J2LFG4"/>
<dbReference type="EMBL" id="CAJVCH010517807">
    <property type="protein sequence ID" value="CAG7821643.1"/>
    <property type="molecule type" value="Genomic_DNA"/>
</dbReference>
<dbReference type="PANTHER" id="PTHR11003">
    <property type="entry name" value="POTASSIUM CHANNEL, SUBFAMILY K"/>
    <property type="match status" value="1"/>
</dbReference>
<feature type="domain" description="Potassium channel" evidence="10">
    <location>
        <begin position="170"/>
        <end position="230"/>
    </location>
</feature>
<evidence type="ECO:0000313" key="12">
    <source>
        <dbReference type="Proteomes" id="UP000708208"/>
    </source>
</evidence>
<evidence type="ECO:0000256" key="9">
    <source>
        <dbReference type="SAM" id="Phobius"/>
    </source>
</evidence>
<dbReference type="InterPro" id="IPR003280">
    <property type="entry name" value="2pore_dom_K_chnl"/>
</dbReference>
<evidence type="ECO:0000256" key="1">
    <source>
        <dbReference type="ARBA" id="ARBA00004141"/>
    </source>
</evidence>
<comment type="caution">
    <text evidence="11">The sequence shown here is derived from an EMBL/GenBank/DDBJ whole genome shotgun (WGS) entry which is preliminary data.</text>
</comment>
<evidence type="ECO:0000313" key="11">
    <source>
        <dbReference type="EMBL" id="CAG7821643.1"/>
    </source>
</evidence>
<dbReference type="OrthoDB" id="297496at2759"/>
<evidence type="ECO:0000256" key="6">
    <source>
        <dbReference type="ARBA" id="ARBA00023136"/>
    </source>
</evidence>
<protein>
    <recommendedName>
        <fullName evidence="10">Potassium channel domain-containing protein</fullName>
    </recommendedName>
</protein>
<evidence type="ECO:0000256" key="7">
    <source>
        <dbReference type="ARBA" id="ARBA00023303"/>
    </source>
</evidence>
<feature type="transmembrane region" description="Helical" evidence="9">
    <location>
        <begin position="322"/>
        <end position="347"/>
    </location>
</feature>
<dbReference type="Pfam" id="PF07885">
    <property type="entry name" value="Ion_trans_2"/>
    <property type="match status" value="2"/>
</dbReference>
<feature type="transmembrane region" description="Helical" evidence="9">
    <location>
        <begin position="203"/>
        <end position="222"/>
    </location>
</feature>
<keyword evidence="4 9" id="KW-1133">Transmembrane helix</keyword>
<keyword evidence="5" id="KW-0406">Ion transport</keyword>
<feature type="transmembrane region" description="Helical" evidence="9">
    <location>
        <begin position="391"/>
        <end position="409"/>
    </location>
</feature>
<evidence type="ECO:0000256" key="5">
    <source>
        <dbReference type="ARBA" id="ARBA00023065"/>
    </source>
</evidence>
<dbReference type="Proteomes" id="UP000708208">
    <property type="component" value="Unassembled WGS sequence"/>
</dbReference>
<dbReference type="GO" id="GO:0015271">
    <property type="term" value="F:outward rectifier potassium channel activity"/>
    <property type="evidence" value="ECO:0007669"/>
    <property type="project" value="TreeGrafter"/>
</dbReference>
<organism evidence="11 12">
    <name type="scientific">Allacma fusca</name>
    <dbReference type="NCBI Taxonomy" id="39272"/>
    <lineage>
        <taxon>Eukaryota</taxon>
        <taxon>Metazoa</taxon>
        <taxon>Ecdysozoa</taxon>
        <taxon>Arthropoda</taxon>
        <taxon>Hexapoda</taxon>
        <taxon>Collembola</taxon>
        <taxon>Symphypleona</taxon>
        <taxon>Sminthuridae</taxon>
        <taxon>Allacma</taxon>
    </lineage>
</organism>
<evidence type="ECO:0000259" key="10">
    <source>
        <dbReference type="Pfam" id="PF07885"/>
    </source>
</evidence>
<dbReference type="PANTHER" id="PTHR11003:SF257">
    <property type="entry name" value="POTASSIUM CHANNEL DOMAIN-CONTAINING PROTEIN"/>
    <property type="match status" value="1"/>
</dbReference>
<keyword evidence="6 9" id="KW-0472">Membrane</keyword>
<evidence type="ECO:0000256" key="8">
    <source>
        <dbReference type="SAM" id="MobiDB-lite"/>
    </source>
</evidence>
<feature type="region of interest" description="Disordered" evidence="8">
    <location>
        <begin position="424"/>
        <end position="446"/>
    </location>
</feature>
<evidence type="ECO:0000256" key="4">
    <source>
        <dbReference type="ARBA" id="ARBA00022989"/>
    </source>
</evidence>
<dbReference type="GO" id="GO:0030322">
    <property type="term" value="P:stabilization of membrane potential"/>
    <property type="evidence" value="ECO:0007669"/>
    <property type="project" value="TreeGrafter"/>
</dbReference>
<accession>A0A8J2LFG4</accession>